<evidence type="ECO:0000313" key="3">
    <source>
        <dbReference type="Proteomes" id="UP000469430"/>
    </source>
</evidence>
<evidence type="ECO:0000256" key="1">
    <source>
        <dbReference type="SAM" id="Phobius"/>
    </source>
</evidence>
<keyword evidence="1" id="KW-0472">Membrane</keyword>
<keyword evidence="1" id="KW-0812">Transmembrane</keyword>
<dbReference type="AlphaFoldDB" id="A0A6I4TZA6"/>
<gene>
    <name evidence="2" type="ORF">GRI97_11950</name>
</gene>
<dbReference type="OrthoDB" id="7429148at2"/>
<sequence>MTNTATGADQALQRRLQVEGLLSQYPAISAEETDQLRIYFRKEASALDIGNIASNEAAQRGYQQFRADHVDKIGLRDIGIAIGLLALVAAAIAVIIVLTK</sequence>
<keyword evidence="3" id="KW-1185">Reference proteome</keyword>
<reference evidence="2 3" key="1">
    <citation type="submission" date="2019-12" db="EMBL/GenBank/DDBJ databases">
        <title>Genomic-based taxomic classification of the family Erythrobacteraceae.</title>
        <authorList>
            <person name="Xu L."/>
        </authorList>
    </citation>
    <scope>NUCLEOTIDE SEQUENCE [LARGE SCALE GENOMIC DNA]</scope>
    <source>
        <strain evidence="2 3">S36</strain>
    </source>
</reference>
<evidence type="ECO:0000313" key="2">
    <source>
        <dbReference type="EMBL" id="MXO99703.1"/>
    </source>
</evidence>
<feature type="transmembrane region" description="Helical" evidence="1">
    <location>
        <begin position="78"/>
        <end position="98"/>
    </location>
</feature>
<accession>A0A6I4TZA6</accession>
<name>A0A6I4TZA6_9SPHN</name>
<comment type="caution">
    <text evidence="2">The sequence shown here is derived from an EMBL/GenBank/DDBJ whole genome shotgun (WGS) entry which is preliminary data.</text>
</comment>
<dbReference type="EMBL" id="WTYJ01000002">
    <property type="protein sequence ID" value="MXO99703.1"/>
    <property type="molecule type" value="Genomic_DNA"/>
</dbReference>
<keyword evidence="1" id="KW-1133">Transmembrane helix</keyword>
<dbReference type="Proteomes" id="UP000469430">
    <property type="component" value="Unassembled WGS sequence"/>
</dbReference>
<protein>
    <submittedName>
        <fullName evidence="2">Uncharacterized protein</fullName>
    </submittedName>
</protein>
<dbReference type="RefSeq" id="WP_161391401.1">
    <property type="nucleotide sequence ID" value="NZ_JBHSCP010000001.1"/>
</dbReference>
<proteinExistence type="predicted"/>
<organism evidence="2 3">
    <name type="scientific">Croceibacterium xixiisoli</name>
    <dbReference type="NCBI Taxonomy" id="1476466"/>
    <lineage>
        <taxon>Bacteria</taxon>
        <taxon>Pseudomonadati</taxon>
        <taxon>Pseudomonadota</taxon>
        <taxon>Alphaproteobacteria</taxon>
        <taxon>Sphingomonadales</taxon>
        <taxon>Erythrobacteraceae</taxon>
        <taxon>Croceibacterium</taxon>
    </lineage>
</organism>